<evidence type="ECO:0000256" key="6">
    <source>
        <dbReference type="ARBA" id="ARBA00023175"/>
    </source>
</evidence>
<evidence type="ECO:0000259" key="10">
    <source>
        <dbReference type="PROSITE" id="PS50067"/>
    </source>
</evidence>
<sequence>MLASSEHIPVISLPTEDLKDPLNTPLMGSNSDPSGGFLPASRFSESQPLPAVCTDVTVIPEHEKQQLERTIANLEDEILQMRQKQRLLDERRRLALNSIIDIKGSIRVFCRVRPFLPTDRRKFHEPVTAELEKIAVKMPGGVKEFGFDRVFHKEASQEDVYAEVKPILRSALDGHNVCVLAYGQTGTGKTFTMDGVNDQPGIVPRALEELFSQSSLNELSSHTFYMSMVEVYLGNIRDLLAPKPTHKPHEVSSRCNLNIQSDPKGLIEIEGLTEVQISDLGKAKWWYNRGRRARATSWTHVNEASSRSHCLMRIAISRTRDSKAKAETSKLWMVDLGGSERVLKTGATGQTLDEGRAINLSLSALGDVIASLRRKKGHVPYRNSKLTQILKDSLGFGSKVLMLVHISPCEDDVAETICSLSFARRARAVESIREIPEDLKKQREKKLAELEEEMKEAEEECHKVRDQFLKTEFLLNENKKLFTTSYGPVEDEEKITTTPEDLKQVFKTPVLSDKLVKPIVPGQVPRFMTSTVASRQRQGASERDIVGRVKSSRSATRISVQFSASQSFSYSDTLFRAIISNKSSKKSIYGETKAIHPTGSPKCSDRSDLKPHLLPRSKMVTSSDPNVRVALSRHRRRVSSLI</sequence>
<dbReference type="InterPro" id="IPR001752">
    <property type="entry name" value="Kinesin_motor_dom"/>
</dbReference>
<evidence type="ECO:0000256" key="1">
    <source>
        <dbReference type="ARBA" id="ARBA00010899"/>
    </source>
</evidence>
<feature type="domain" description="Kinesin motor" evidence="10">
    <location>
        <begin position="105"/>
        <end position="429"/>
    </location>
</feature>
<feature type="coiled-coil region" evidence="8">
    <location>
        <begin position="440"/>
        <end position="467"/>
    </location>
</feature>
<dbReference type="SUPFAM" id="SSF52540">
    <property type="entry name" value="P-loop containing nucleoside triphosphate hydrolases"/>
    <property type="match status" value="1"/>
</dbReference>
<evidence type="ECO:0000256" key="7">
    <source>
        <dbReference type="PROSITE-ProRule" id="PRU00283"/>
    </source>
</evidence>
<dbReference type="GO" id="GO:0005874">
    <property type="term" value="C:microtubule"/>
    <property type="evidence" value="ECO:0007669"/>
    <property type="project" value="UniProtKB-KW"/>
</dbReference>
<evidence type="ECO:0000256" key="3">
    <source>
        <dbReference type="ARBA" id="ARBA00022741"/>
    </source>
</evidence>
<dbReference type="PRINTS" id="PR00380">
    <property type="entry name" value="KINESINHEAVY"/>
</dbReference>
<evidence type="ECO:0000313" key="12">
    <source>
        <dbReference type="RefSeq" id="XP_031405616.1"/>
    </source>
</evidence>
<dbReference type="InterPro" id="IPR027640">
    <property type="entry name" value="Kinesin-like_fam"/>
</dbReference>
<keyword evidence="5 8" id="KW-0175">Coiled coil</keyword>
<gene>
    <name evidence="12" type="primary">LOC116214338</name>
</gene>
<reference evidence="11" key="1">
    <citation type="journal article" date="2020" name="Plant Biotechnol. J.">
        <title>The pomegranate (Punica granatum L.) draft genome dissects genetic divergence between soft- and hard-seeded cultivars.</title>
        <authorList>
            <person name="Luo X."/>
            <person name="Li H."/>
            <person name="Wu Z."/>
            <person name="Yao W."/>
            <person name="Zhao P."/>
            <person name="Cao D."/>
            <person name="Yu H."/>
            <person name="Li K."/>
            <person name="Poudel K."/>
            <person name="Zhao D."/>
            <person name="Zhang F."/>
            <person name="Xia X."/>
            <person name="Chen L."/>
            <person name="Wang Q."/>
            <person name="Jing D."/>
            <person name="Cao S."/>
        </authorList>
    </citation>
    <scope>NUCLEOTIDE SEQUENCE [LARGE SCALE GENOMIC DNA]</scope>
    <source>
        <strain evidence="11">cv. Tunisia</strain>
    </source>
</reference>
<dbReference type="SMART" id="SM00129">
    <property type="entry name" value="KISc"/>
    <property type="match status" value="1"/>
</dbReference>
<dbReference type="InterPro" id="IPR027417">
    <property type="entry name" value="P-loop_NTPase"/>
</dbReference>
<keyword evidence="6 7" id="KW-0505">Motor protein</keyword>
<evidence type="ECO:0000256" key="4">
    <source>
        <dbReference type="ARBA" id="ARBA00022840"/>
    </source>
</evidence>
<proteinExistence type="inferred from homology"/>
<evidence type="ECO:0000256" key="2">
    <source>
        <dbReference type="ARBA" id="ARBA00022701"/>
    </source>
</evidence>
<organism evidence="11 12">
    <name type="scientific">Punica granatum</name>
    <name type="common">Pomegranate</name>
    <dbReference type="NCBI Taxonomy" id="22663"/>
    <lineage>
        <taxon>Eukaryota</taxon>
        <taxon>Viridiplantae</taxon>
        <taxon>Streptophyta</taxon>
        <taxon>Embryophyta</taxon>
        <taxon>Tracheophyta</taxon>
        <taxon>Spermatophyta</taxon>
        <taxon>Magnoliopsida</taxon>
        <taxon>eudicotyledons</taxon>
        <taxon>Gunneridae</taxon>
        <taxon>Pentapetalae</taxon>
        <taxon>rosids</taxon>
        <taxon>malvids</taxon>
        <taxon>Myrtales</taxon>
        <taxon>Lythraceae</taxon>
        <taxon>Punica</taxon>
    </lineage>
</organism>
<dbReference type="InterPro" id="IPR036961">
    <property type="entry name" value="Kinesin_motor_dom_sf"/>
</dbReference>
<dbReference type="GO" id="GO:0007018">
    <property type="term" value="P:microtubule-based movement"/>
    <property type="evidence" value="ECO:0007669"/>
    <property type="project" value="InterPro"/>
</dbReference>
<dbReference type="RefSeq" id="XP_031405616.1">
    <property type="nucleotide sequence ID" value="XM_031549756.1"/>
</dbReference>
<dbReference type="GeneID" id="116214338"/>
<dbReference type="GO" id="GO:0003777">
    <property type="term" value="F:microtubule motor activity"/>
    <property type="evidence" value="ECO:0007669"/>
    <property type="project" value="InterPro"/>
</dbReference>
<keyword evidence="4 7" id="KW-0067">ATP-binding</keyword>
<evidence type="ECO:0000256" key="9">
    <source>
        <dbReference type="SAM" id="MobiDB-lite"/>
    </source>
</evidence>
<evidence type="ECO:0000256" key="5">
    <source>
        <dbReference type="ARBA" id="ARBA00023054"/>
    </source>
</evidence>
<dbReference type="Gene3D" id="3.40.850.10">
    <property type="entry name" value="Kinesin motor domain"/>
    <property type="match status" value="1"/>
</dbReference>
<name>A0A6P8EJU7_PUNGR</name>
<dbReference type="OrthoDB" id="3176171at2759"/>
<keyword evidence="2" id="KW-0493">Microtubule</keyword>
<keyword evidence="3 7" id="KW-0547">Nucleotide-binding</keyword>
<dbReference type="Proteomes" id="UP000515151">
    <property type="component" value="Chromosome 7"/>
</dbReference>
<dbReference type="PANTHER" id="PTHR47972:SF9">
    <property type="entry name" value="KINESIN-LIKE PROTEIN KIN-14U"/>
    <property type="match status" value="1"/>
</dbReference>
<reference evidence="12" key="2">
    <citation type="submission" date="2025-08" db="UniProtKB">
        <authorList>
            <consortium name="RefSeq"/>
        </authorList>
    </citation>
    <scope>IDENTIFICATION</scope>
    <source>
        <tissue evidence="12">Leaf</tissue>
    </source>
</reference>
<dbReference type="GO" id="GO:0005524">
    <property type="term" value="F:ATP binding"/>
    <property type="evidence" value="ECO:0007669"/>
    <property type="project" value="UniProtKB-UniRule"/>
</dbReference>
<dbReference type="PANTHER" id="PTHR47972">
    <property type="entry name" value="KINESIN-LIKE PROTEIN KLP-3"/>
    <property type="match status" value="1"/>
</dbReference>
<evidence type="ECO:0000256" key="8">
    <source>
        <dbReference type="SAM" id="Coils"/>
    </source>
</evidence>
<protein>
    <submittedName>
        <fullName evidence="12">Kinesin-like protein KIN-14U</fullName>
    </submittedName>
</protein>
<dbReference type="Pfam" id="PF00225">
    <property type="entry name" value="Kinesin"/>
    <property type="match status" value="1"/>
</dbReference>
<accession>A0A6P8EJU7</accession>
<dbReference type="FunFam" id="3.40.850.10:FF:000074">
    <property type="entry name" value="p-loop containing nucleoside triphosphate hydrolase superfamily protein"/>
    <property type="match status" value="1"/>
</dbReference>
<feature type="binding site" evidence="7">
    <location>
        <begin position="183"/>
        <end position="190"/>
    </location>
    <ligand>
        <name>ATP</name>
        <dbReference type="ChEBI" id="CHEBI:30616"/>
    </ligand>
</feature>
<dbReference type="GO" id="GO:0008017">
    <property type="term" value="F:microtubule binding"/>
    <property type="evidence" value="ECO:0007669"/>
    <property type="project" value="InterPro"/>
</dbReference>
<feature type="coiled-coil region" evidence="8">
    <location>
        <begin position="64"/>
        <end position="91"/>
    </location>
</feature>
<dbReference type="AlphaFoldDB" id="A0A6P8EJU7"/>
<comment type="similarity">
    <text evidence="1">Belongs to the TRAFAC class myosin-kinesin ATPase superfamily. Kinesin family. KIN-14 subfamily.</text>
</comment>
<dbReference type="PROSITE" id="PS50067">
    <property type="entry name" value="KINESIN_MOTOR_2"/>
    <property type="match status" value="1"/>
</dbReference>
<feature type="region of interest" description="Disordered" evidence="9">
    <location>
        <begin position="13"/>
        <end position="43"/>
    </location>
</feature>
<keyword evidence="11" id="KW-1185">Reference proteome</keyword>
<evidence type="ECO:0000313" key="11">
    <source>
        <dbReference type="Proteomes" id="UP000515151"/>
    </source>
</evidence>